<dbReference type="WBParaSite" id="TCLT_0000184201-mRNA-1">
    <property type="protein sequence ID" value="TCLT_0000184201-mRNA-1"/>
    <property type="gene ID" value="TCLT_0000184201"/>
</dbReference>
<dbReference type="OrthoDB" id="307488at2759"/>
<accession>A0A0N5CNS2</accession>
<evidence type="ECO:0000313" key="4">
    <source>
        <dbReference type="EMBL" id="VDM97492.1"/>
    </source>
</evidence>
<gene>
    <name evidence="4" type="ORF">TCLT_LOCUS1843</name>
</gene>
<name>A0A0N5CNS2_THECL</name>
<reference evidence="4 5" key="2">
    <citation type="submission" date="2018-11" db="EMBL/GenBank/DDBJ databases">
        <authorList>
            <consortium name="Pathogen Informatics"/>
        </authorList>
    </citation>
    <scope>NUCLEOTIDE SEQUENCE [LARGE SCALE GENOMIC DNA]</scope>
</reference>
<evidence type="ECO:0000313" key="5">
    <source>
        <dbReference type="Proteomes" id="UP000276776"/>
    </source>
</evidence>
<evidence type="ECO:0000256" key="2">
    <source>
        <dbReference type="ARBA" id="ARBA00031039"/>
    </source>
</evidence>
<evidence type="ECO:0000256" key="3">
    <source>
        <dbReference type="SAM" id="MobiDB-lite"/>
    </source>
</evidence>
<dbReference type="PANTHER" id="PTHR20835">
    <property type="entry name" value="E3 UBIQUITIN-PROTEIN LIGASE PPP1R11-RELATED"/>
    <property type="match status" value="1"/>
</dbReference>
<organism evidence="6">
    <name type="scientific">Thelazia callipaeda</name>
    <name type="common">Oriental eyeworm</name>
    <name type="synonym">Parasitic nematode</name>
    <dbReference type="NCBI Taxonomy" id="103827"/>
    <lineage>
        <taxon>Eukaryota</taxon>
        <taxon>Metazoa</taxon>
        <taxon>Ecdysozoa</taxon>
        <taxon>Nematoda</taxon>
        <taxon>Chromadorea</taxon>
        <taxon>Rhabditida</taxon>
        <taxon>Spirurina</taxon>
        <taxon>Spiruromorpha</taxon>
        <taxon>Thelazioidea</taxon>
        <taxon>Thelaziidae</taxon>
        <taxon>Thelazia</taxon>
    </lineage>
</organism>
<dbReference type="GO" id="GO:0008157">
    <property type="term" value="F:protein phosphatase 1 binding"/>
    <property type="evidence" value="ECO:0007669"/>
    <property type="project" value="TreeGrafter"/>
</dbReference>
<dbReference type="Proteomes" id="UP000276776">
    <property type="component" value="Unassembled WGS sequence"/>
</dbReference>
<dbReference type="GO" id="GO:0005634">
    <property type="term" value="C:nucleus"/>
    <property type="evidence" value="ECO:0007669"/>
    <property type="project" value="TreeGrafter"/>
</dbReference>
<sequence length="112" mass="12304">MNRSSATVSSSTISVVESEIDPVPEVQRLTLSPITSREPRVQWAADTVDNELLGRNKSKCCCIFKKQKKWSDDSSNDSGDSDCETKYCRGHVESHFSPSSDNQQSPGSTCTS</sequence>
<dbReference type="InterPro" id="IPR011107">
    <property type="entry name" value="PPI_Ypi1"/>
</dbReference>
<dbReference type="STRING" id="103827.A0A0N5CNS2"/>
<feature type="region of interest" description="Disordered" evidence="3">
    <location>
        <begin position="1"/>
        <end position="23"/>
    </location>
</feature>
<dbReference type="EMBL" id="UYYF01000285">
    <property type="protein sequence ID" value="VDM97492.1"/>
    <property type="molecule type" value="Genomic_DNA"/>
</dbReference>
<dbReference type="AlphaFoldDB" id="A0A0N5CNS2"/>
<keyword evidence="5" id="KW-1185">Reference proteome</keyword>
<reference evidence="6" key="1">
    <citation type="submission" date="2017-02" db="UniProtKB">
        <authorList>
            <consortium name="WormBaseParasite"/>
        </authorList>
    </citation>
    <scope>IDENTIFICATION</scope>
</reference>
<dbReference type="OMA" id="EPRVRWS"/>
<evidence type="ECO:0000256" key="1">
    <source>
        <dbReference type="ARBA" id="ARBA00021994"/>
    </source>
</evidence>
<evidence type="ECO:0000313" key="6">
    <source>
        <dbReference type="WBParaSite" id="TCLT_0000184201-mRNA-1"/>
    </source>
</evidence>
<dbReference type="GO" id="GO:0004865">
    <property type="term" value="F:protein serine/threonine phosphatase inhibitor activity"/>
    <property type="evidence" value="ECO:0007669"/>
    <property type="project" value="InterPro"/>
</dbReference>
<protein>
    <recommendedName>
        <fullName evidence="1">E3 ubiquitin-protein ligase PPP1R11</fullName>
    </recommendedName>
    <alternativeName>
        <fullName evidence="2">Protein phosphatase 1 regulatory subunit 11</fullName>
    </alternativeName>
</protein>
<dbReference type="Pfam" id="PF07491">
    <property type="entry name" value="PPI_Ypi1"/>
    <property type="match status" value="1"/>
</dbReference>
<dbReference type="PANTHER" id="PTHR20835:SF0">
    <property type="entry name" value="E3 UBIQUITIN-PROTEIN LIGASE PPP1R11"/>
    <property type="match status" value="1"/>
</dbReference>
<proteinExistence type="predicted"/>
<feature type="compositionally biased region" description="Low complexity" evidence="3">
    <location>
        <begin position="1"/>
        <end position="17"/>
    </location>
</feature>